<comment type="caution">
    <text evidence="2">The sequence shown here is derived from an EMBL/GenBank/DDBJ whole genome shotgun (WGS) entry which is preliminary data.</text>
</comment>
<keyword evidence="3" id="KW-1185">Reference proteome</keyword>
<dbReference type="AlphaFoldDB" id="A0A7J6XBC0"/>
<dbReference type="OrthoDB" id="1686353at2759"/>
<protein>
    <submittedName>
        <fullName evidence="2">Uncharacterized protein</fullName>
    </submittedName>
</protein>
<name>A0A7J6XBC0_THATH</name>
<reference evidence="2 3" key="1">
    <citation type="submission" date="2020-06" db="EMBL/GenBank/DDBJ databases">
        <title>Transcriptomic and genomic resources for Thalictrum thalictroides and T. hernandezii: Facilitating candidate gene discovery in an emerging model plant lineage.</title>
        <authorList>
            <person name="Arias T."/>
            <person name="Riano-Pachon D.M."/>
            <person name="Di Stilio V.S."/>
        </authorList>
    </citation>
    <scope>NUCLEOTIDE SEQUENCE [LARGE SCALE GENOMIC DNA]</scope>
    <source>
        <strain evidence="3">cv. WT478/WT964</strain>
        <tissue evidence="2">Leaves</tissue>
    </source>
</reference>
<gene>
    <name evidence="2" type="ORF">FRX31_004752</name>
</gene>
<sequence>MPVNQGRLLQLWNRIQYAKGVFDATRLLRSENDSLDPYQKRMIEEKKEIRLERHRKMYQINKKRMDKLIDKMSEVVVAGGEVNGGVEAKSGGVGEPKSGSNGNGGGVDAKSGCGGEVNASGGVEGTDGGVEAKSGGVGEPKSGSEGNGGDAGNGCASSYLNRSSASNAQQGSLMFLPPSLPFTSTKSASAFPMENRDHIN</sequence>
<feature type="compositionally biased region" description="Polar residues" evidence="1">
    <location>
        <begin position="159"/>
        <end position="172"/>
    </location>
</feature>
<evidence type="ECO:0000313" key="2">
    <source>
        <dbReference type="EMBL" id="KAF5205662.1"/>
    </source>
</evidence>
<proteinExistence type="predicted"/>
<dbReference type="EMBL" id="JABWDY010003788">
    <property type="protein sequence ID" value="KAF5205662.1"/>
    <property type="molecule type" value="Genomic_DNA"/>
</dbReference>
<evidence type="ECO:0000313" key="3">
    <source>
        <dbReference type="Proteomes" id="UP000554482"/>
    </source>
</evidence>
<organism evidence="2 3">
    <name type="scientific">Thalictrum thalictroides</name>
    <name type="common">Rue-anemone</name>
    <name type="synonym">Anemone thalictroides</name>
    <dbReference type="NCBI Taxonomy" id="46969"/>
    <lineage>
        <taxon>Eukaryota</taxon>
        <taxon>Viridiplantae</taxon>
        <taxon>Streptophyta</taxon>
        <taxon>Embryophyta</taxon>
        <taxon>Tracheophyta</taxon>
        <taxon>Spermatophyta</taxon>
        <taxon>Magnoliopsida</taxon>
        <taxon>Ranunculales</taxon>
        <taxon>Ranunculaceae</taxon>
        <taxon>Thalictroideae</taxon>
        <taxon>Thalictrum</taxon>
    </lineage>
</organism>
<accession>A0A7J6XBC0</accession>
<dbReference type="Proteomes" id="UP000554482">
    <property type="component" value="Unassembled WGS sequence"/>
</dbReference>
<evidence type="ECO:0000256" key="1">
    <source>
        <dbReference type="SAM" id="MobiDB-lite"/>
    </source>
</evidence>
<feature type="compositionally biased region" description="Gly residues" evidence="1">
    <location>
        <begin position="101"/>
        <end position="115"/>
    </location>
</feature>
<feature type="region of interest" description="Disordered" evidence="1">
    <location>
        <begin position="84"/>
        <end position="200"/>
    </location>
</feature>